<dbReference type="EMBL" id="JJQT01000238">
    <property type="protein sequence ID" value="KKH72621.1"/>
    <property type="molecule type" value="Genomic_DNA"/>
</dbReference>
<organism evidence="9 28">
    <name type="scientific">Methanosarcina mazei</name>
    <name type="common">Methanosarcina frisia</name>
    <dbReference type="NCBI Taxonomy" id="2209"/>
    <lineage>
        <taxon>Archaea</taxon>
        <taxon>Methanobacteriati</taxon>
        <taxon>Methanobacteriota</taxon>
        <taxon>Stenosarchaea group</taxon>
        <taxon>Methanomicrobia</taxon>
        <taxon>Methanosarcinales</taxon>
        <taxon>Methanosarcinaceae</taxon>
        <taxon>Methanosarcina</taxon>
    </lineage>
</organism>
<dbReference type="Proteomes" id="UP000034937">
    <property type="component" value="Unassembled WGS sequence"/>
</dbReference>
<evidence type="ECO:0000313" key="31">
    <source>
        <dbReference type="Proteomes" id="UP000034937"/>
    </source>
</evidence>
<evidence type="ECO:0000313" key="21">
    <source>
        <dbReference type="Proteomes" id="UP000034040"/>
    </source>
</evidence>
<dbReference type="Proteomes" id="UP000034668">
    <property type="component" value="Unassembled WGS sequence"/>
</dbReference>
<evidence type="ECO:0000313" key="6">
    <source>
        <dbReference type="EMBL" id="KKH61523.1"/>
    </source>
</evidence>
<proteinExistence type="predicted"/>
<evidence type="ECO:0000313" key="23">
    <source>
        <dbReference type="Proteomes" id="UP000034232"/>
    </source>
</evidence>
<dbReference type="Proteomes" id="UP000033885">
    <property type="component" value="Unassembled WGS sequence"/>
</dbReference>
<dbReference type="EMBL" id="JJRA01000118">
    <property type="protein sequence ID" value="KKI01732.1"/>
    <property type="molecule type" value="Genomic_DNA"/>
</dbReference>
<evidence type="ECO:0000313" key="8">
    <source>
        <dbReference type="EMBL" id="KKH72163.1"/>
    </source>
</evidence>
<evidence type="ECO:0000313" key="5">
    <source>
        <dbReference type="EMBL" id="KKH54227.1"/>
    </source>
</evidence>
<evidence type="ECO:0000313" key="14">
    <source>
        <dbReference type="EMBL" id="KKH93747.1"/>
    </source>
</evidence>
<dbReference type="Proteomes" id="UP000034872">
    <property type="component" value="Unassembled WGS sequence"/>
</dbReference>
<dbReference type="EMBL" id="JJRB01000027">
    <property type="protein sequence ID" value="KKI05531.1"/>
    <property type="molecule type" value="Genomic_DNA"/>
</dbReference>
<evidence type="ECO:0000313" key="19">
    <source>
        <dbReference type="Proteomes" id="UP000033885"/>
    </source>
</evidence>
<dbReference type="EMBL" id="JJQJ01000170">
    <property type="protein sequence ID" value="KKH46000.1"/>
    <property type="molecule type" value="Genomic_DNA"/>
</dbReference>
<evidence type="ECO:0000313" key="27">
    <source>
        <dbReference type="Proteomes" id="UP000034758"/>
    </source>
</evidence>
<evidence type="ECO:0000313" key="13">
    <source>
        <dbReference type="EMBL" id="KKH92263.1"/>
    </source>
</evidence>
<evidence type="ECO:0000313" key="9">
    <source>
        <dbReference type="EMBL" id="KKH72621.1"/>
    </source>
</evidence>
<dbReference type="Proteomes" id="UP000034547">
    <property type="component" value="Unassembled WGS sequence"/>
</dbReference>
<dbReference type="EMBL" id="JJQO01000075">
    <property type="protein sequence ID" value="KKH67693.1"/>
    <property type="molecule type" value="Genomic_DNA"/>
</dbReference>
<evidence type="ECO:0000313" key="18">
    <source>
        <dbReference type="Proteomes" id="UP000033864"/>
    </source>
</evidence>
<evidence type="ECO:0000313" key="2">
    <source>
        <dbReference type="EMBL" id="KKH38029.1"/>
    </source>
</evidence>
<dbReference type="EMBL" id="JJQW01000016">
    <property type="protein sequence ID" value="KKH90754.1"/>
    <property type="molecule type" value="Genomic_DNA"/>
</dbReference>
<dbReference type="AlphaFoldDB" id="A0A0F8T1A1"/>
<evidence type="ECO:0000313" key="25">
    <source>
        <dbReference type="Proteomes" id="UP000034668"/>
    </source>
</evidence>
<dbReference type="EMBL" id="JJQX01000165">
    <property type="protein sequence ID" value="KKH92263.1"/>
    <property type="molecule type" value="Genomic_DNA"/>
</dbReference>
<dbReference type="EMBL" id="JJQZ01000126">
    <property type="protein sequence ID" value="KKH93747.1"/>
    <property type="molecule type" value="Genomic_DNA"/>
</dbReference>
<gene>
    <name evidence="1" type="ORF">DU31_12255</name>
    <name evidence="2" type="ORF">DU50_02795</name>
    <name evidence="3" type="ORF">DU54_04785</name>
    <name evidence="6" type="ORF">DU73_01530</name>
    <name evidence="7" type="ORF">DU75_02935</name>
    <name evidence="5" type="ORF">DU76_04260</name>
    <name evidence="10" type="ORF">DU77_05260</name>
    <name evidence="9" type="ORF">DU78_01780</name>
    <name evidence="13" type="ORF">DU79_05180</name>
    <name evidence="15" type="ORF">DU81_11445</name>
    <name evidence="11" type="ORF">DU82_04690</name>
    <name evidence="16" type="ORF">DU83_04750</name>
    <name evidence="14" type="ORF">DU84_04955</name>
    <name evidence="4" type="ORF">DU85_09320</name>
    <name evidence="8" type="ORF">DU86_04015</name>
    <name evidence="12" type="ORF">DU88_06085</name>
</gene>
<evidence type="ECO:0000313" key="28">
    <source>
        <dbReference type="Proteomes" id="UP000034842"/>
    </source>
</evidence>
<evidence type="ECO:0000313" key="7">
    <source>
        <dbReference type="EMBL" id="KKH67693.1"/>
    </source>
</evidence>
<evidence type="ECO:0000313" key="4">
    <source>
        <dbReference type="EMBL" id="KKH46000.1"/>
    </source>
</evidence>
<evidence type="ECO:0000313" key="17">
    <source>
        <dbReference type="Proteomes" id="UP000033814"/>
    </source>
</evidence>
<name>A0A0F8T1A1_METMZ</name>
<evidence type="ECO:0000313" key="22">
    <source>
        <dbReference type="Proteomes" id="UP000034142"/>
    </source>
</evidence>
<protein>
    <submittedName>
        <fullName evidence="9">Uncharacterized protein</fullName>
    </submittedName>
</protein>
<dbReference type="EMBL" id="JJQV01000031">
    <property type="protein sequence ID" value="KKH85422.1"/>
    <property type="molecule type" value="Genomic_DNA"/>
</dbReference>
<dbReference type="EMBL" id="JJQG01000091">
    <property type="protein sequence ID" value="KKH38389.1"/>
    <property type="molecule type" value="Genomic_DNA"/>
</dbReference>
<sequence>MNIDPIILGHNQFIGVDHFSQDRARDRVQLFSDTEKILNVVRDFYNFGGTGMMLSTHPKTKAIMDAIGSDPVLSKNMNMYPLIPYAQGYVRKANEMGMVGMLKDVLEPASTSTKFKILLKGGMNVLNQDFFNTISTFIDVEMLPFTGFNVKAIFLHNVLTDLALSMDSQKVFEFFVDYIKDNYNAVPAFGTMNFARLVKSFDEWGIEKPLVMSSFNKAGFQMNPSRVECERCLSEYDVNVLAMSTLASGYLKPKEAYEYLFSLPNIKSVVVGVSSKGHAEETFGIIKKYFGERAV</sequence>
<evidence type="ECO:0000313" key="11">
    <source>
        <dbReference type="EMBL" id="KKH85422.1"/>
    </source>
</evidence>
<evidence type="ECO:0000313" key="3">
    <source>
        <dbReference type="EMBL" id="KKH38389.1"/>
    </source>
</evidence>
<dbReference type="Proteomes" id="UP000034021">
    <property type="component" value="Unassembled WGS sequence"/>
</dbReference>
<reference evidence="17 18" key="1">
    <citation type="journal article" date="2015" name="ISME J.">
        <title>Genomic and phenotypic differentiation among Methanosarcina mazei populations from Columbia River sediment.</title>
        <authorList>
            <person name="Youngblut N.D."/>
            <person name="Wirth J.S."/>
            <person name="Henriksen J.R."/>
            <person name="Smith M."/>
            <person name="Simon H."/>
            <person name="Metcalf W.W."/>
            <person name="Whitaker R.J."/>
        </authorList>
    </citation>
    <scope>NUCLEOTIDE SEQUENCE [LARGE SCALE GENOMIC DNA]</scope>
    <source>
        <strain evidence="3 27">1.H.A.1A.1</strain>
        <strain evidence="2 20">1.H.A.1A.3</strain>
        <strain evidence="4 18">1.H.A.1A.6</strain>
        <strain evidence="5 23">1.H.A.2.3</strain>
        <strain evidence="7 26">1.H.A.2.7</strain>
        <strain evidence="6">1.H.A.2.8</strain>
        <strain evidence="8 30">1.H.M.1A.1</strain>
        <strain evidence="10 21">1.H.M.1A.2</strain>
        <strain evidence="9 28">1.H.M.1A.3</strain>
        <strain evidence="11 17">1.H.M.2.2</strain>
        <strain evidence="12 31">1.H.M.2.3</strain>
        <strain evidence="13 25">1.H.M.2.4</strain>
        <strain evidence="14 29">1.H.T.2.1</strain>
        <strain evidence="15 19">1.H.T.2.3</strain>
        <strain evidence="16 24">1.H.T.2.5</strain>
        <strain evidence="1 22">2.F.A.2.3</strain>
    </source>
</reference>
<dbReference type="RefSeq" id="WP_048041590.1">
    <property type="nucleotide sequence ID" value="NZ_JBLVWA010000077.1"/>
</dbReference>
<dbReference type="Proteomes" id="UP000034925">
    <property type="component" value="Unassembled WGS sequence"/>
</dbReference>
<evidence type="ECO:0000313" key="12">
    <source>
        <dbReference type="EMBL" id="KKH90754.1"/>
    </source>
</evidence>
<dbReference type="EMBL" id="JJQR01000139">
    <property type="protein sequence ID" value="KKH72163.1"/>
    <property type="molecule type" value="Genomic_DNA"/>
</dbReference>
<dbReference type="EMBL" id="JJQS01000026">
    <property type="protein sequence ID" value="KKH77524.1"/>
    <property type="molecule type" value="Genomic_DNA"/>
</dbReference>
<dbReference type="Proteomes" id="UP000033864">
    <property type="component" value="Unassembled WGS sequence"/>
</dbReference>
<dbReference type="Proteomes" id="UP000033814">
    <property type="component" value="Unassembled WGS sequence"/>
</dbReference>
<dbReference type="EMBL" id="JJOR01000040">
    <property type="protein sequence ID" value="KKG07107.1"/>
    <property type="molecule type" value="Genomic_DNA"/>
</dbReference>
<evidence type="ECO:0000313" key="10">
    <source>
        <dbReference type="EMBL" id="KKH77524.1"/>
    </source>
</evidence>
<evidence type="ECO:0000313" key="16">
    <source>
        <dbReference type="EMBL" id="KKI05531.1"/>
    </source>
</evidence>
<dbReference type="EMBL" id="JJQP01000285">
    <property type="protein sequence ID" value="KKH61523.1"/>
    <property type="molecule type" value="Genomic_DNA"/>
</dbReference>
<dbReference type="Proteomes" id="UP000034692">
    <property type="component" value="Unassembled WGS sequence"/>
</dbReference>
<evidence type="ECO:0000313" key="30">
    <source>
        <dbReference type="Proteomes" id="UP000034925"/>
    </source>
</evidence>
<evidence type="ECO:0000313" key="29">
    <source>
        <dbReference type="Proteomes" id="UP000034872"/>
    </source>
</evidence>
<dbReference type="EMBL" id="JJQH01000134">
    <property type="protein sequence ID" value="KKH38029.1"/>
    <property type="molecule type" value="Genomic_DNA"/>
</dbReference>
<comment type="caution">
    <text evidence="9">The sequence shown here is derived from an EMBL/GenBank/DDBJ whole genome shotgun (WGS) entry which is preliminary data.</text>
</comment>
<dbReference type="Proteomes" id="UP000034142">
    <property type="component" value="Unassembled WGS sequence"/>
</dbReference>
<dbReference type="PATRIC" id="fig|2209.51.peg.614"/>
<evidence type="ECO:0000313" key="26">
    <source>
        <dbReference type="Proteomes" id="UP000034692"/>
    </source>
</evidence>
<dbReference type="Proteomes" id="UP000034040">
    <property type="component" value="Unassembled WGS sequence"/>
</dbReference>
<evidence type="ECO:0000313" key="1">
    <source>
        <dbReference type="EMBL" id="KKG07107.1"/>
    </source>
</evidence>
<dbReference type="Proteomes" id="UP000034232">
    <property type="component" value="Unassembled WGS sequence"/>
</dbReference>
<dbReference type="Proteomes" id="UP000034758">
    <property type="component" value="Unassembled WGS sequence"/>
</dbReference>
<accession>A0A0F8T1A1</accession>
<evidence type="ECO:0000313" key="20">
    <source>
        <dbReference type="Proteomes" id="UP000034021"/>
    </source>
</evidence>
<dbReference type="EMBL" id="JJQM01000099">
    <property type="protein sequence ID" value="KKH54227.1"/>
    <property type="molecule type" value="Genomic_DNA"/>
</dbReference>
<dbReference type="Proteomes" id="UP000034842">
    <property type="component" value="Unassembled WGS sequence"/>
</dbReference>
<evidence type="ECO:0000313" key="15">
    <source>
        <dbReference type="EMBL" id="KKI01732.1"/>
    </source>
</evidence>
<evidence type="ECO:0000313" key="24">
    <source>
        <dbReference type="Proteomes" id="UP000034547"/>
    </source>
</evidence>